<comment type="cofactor">
    <cofactor evidence="1">
        <name>Mn(2+)</name>
        <dbReference type="ChEBI" id="CHEBI:29035"/>
    </cofactor>
</comment>
<dbReference type="Proteomes" id="UP001165089">
    <property type="component" value="Unassembled WGS sequence"/>
</dbReference>
<keyword evidence="6" id="KW-0464">Manganese</keyword>
<organism evidence="8 9">
    <name type="scientific">Geothrix rubra</name>
    <dbReference type="NCBI Taxonomy" id="2927977"/>
    <lineage>
        <taxon>Bacteria</taxon>
        <taxon>Pseudomonadati</taxon>
        <taxon>Acidobacteriota</taxon>
        <taxon>Holophagae</taxon>
        <taxon>Holophagales</taxon>
        <taxon>Holophagaceae</taxon>
        <taxon>Geothrix</taxon>
    </lineage>
</organism>
<dbReference type="InterPro" id="IPR015797">
    <property type="entry name" value="NUDIX_hydrolase-like_dom_sf"/>
</dbReference>
<dbReference type="PANTHER" id="PTHR12992">
    <property type="entry name" value="NUDIX HYDROLASE"/>
    <property type="match status" value="1"/>
</dbReference>
<dbReference type="PANTHER" id="PTHR12992:SF11">
    <property type="entry name" value="MITOCHONDRIAL COENZYME A DIPHOSPHATASE NUDT8"/>
    <property type="match status" value="1"/>
</dbReference>
<name>A0ABQ5Q9N7_9BACT</name>
<evidence type="ECO:0000313" key="9">
    <source>
        <dbReference type="Proteomes" id="UP001165089"/>
    </source>
</evidence>
<evidence type="ECO:0000256" key="2">
    <source>
        <dbReference type="ARBA" id="ARBA00001946"/>
    </source>
</evidence>
<dbReference type="PROSITE" id="PS51462">
    <property type="entry name" value="NUDIX"/>
    <property type="match status" value="1"/>
</dbReference>
<evidence type="ECO:0000313" key="8">
    <source>
        <dbReference type="EMBL" id="GLH71151.1"/>
    </source>
</evidence>
<dbReference type="EMBL" id="BSDD01000005">
    <property type="protein sequence ID" value="GLH71151.1"/>
    <property type="molecule type" value="Genomic_DNA"/>
</dbReference>
<keyword evidence="3" id="KW-0479">Metal-binding</keyword>
<dbReference type="InterPro" id="IPR000086">
    <property type="entry name" value="NUDIX_hydrolase_dom"/>
</dbReference>
<keyword evidence="4" id="KW-0378">Hydrolase</keyword>
<protein>
    <submittedName>
        <fullName evidence="8">Coenzyme A pyrophosphatase</fullName>
    </submittedName>
</protein>
<evidence type="ECO:0000256" key="3">
    <source>
        <dbReference type="ARBA" id="ARBA00022723"/>
    </source>
</evidence>
<keyword evidence="5" id="KW-0460">Magnesium</keyword>
<feature type="domain" description="Nudix hydrolase" evidence="7">
    <location>
        <begin position="42"/>
        <end position="174"/>
    </location>
</feature>
<evidence type="ECO:0000256" key="1">
    <source>
        <dbReference type="ARBA" id="ARBA00001936"/>
    </source>
</evidence>
<proteinExistence type="predicted"/>
<reference evidence="8 9" key="1">
    <citation type="journal article" date="2023" name="Antonie Van Leeuwenhoek">
        <title>Mesoterricola silvestris gen. nov., sp. nov., Mesoterricola sediminis sp. nov., Geothrix oryzae sp. nov., Geothrix edaphica sp. nov., Geothrix rubra sp. nov., and Geothrix limicola sp. nov., six novel members of Acidobacteriota isolated from soils.</title>
        <authorList>
            <person name="Itoh H."/>
            <person name="Sugisawa Y."/>
            <person name="Mise K."/>
            <person name="Xu Z."/>
            <person name="Kuniyasu M."/>
            <person name="Ushijima N."/>
            <person name="Kawano K."/>
            <person name="Kobayashi E."/>
            <person name="Shiratori Y."/>
            <person name="Masuda Y."/>
            <person name="Senoo K."/>
        </authorList>
    </citation>
    <scope>NUCLEOTIDE SEQUENCE [LARGE SCALE GENOMIC DNA]</scope>
    <source>
        <strain evidence="8 9">Red803</strain>
    </source>
</reference>
<dbReference type="Pfam" id="PF00293">
    <property type="entry name" value="NUDIX"/>
    <property type="match status" value="1"/>
</dbReference>
<sequence length="209" mass="23149">MSAWRPPAEAPPVPWPRIEESLRVPQCWSRCHQLSLRIPEDARRAAVGVLLWGDAAGARKLVLVQRGYGAPHHPGELAFPGGMAEPGDRDLPATARREIAEEVGITGGLWELGCFPDGVAKARTRFTPVFFRWEDPDPAFRLDRELEQALMLPLAPLLEAPWTLERLERHGLALDVPRLELPQAPLWGATAFVLKAWLDVLAACPTPVD</sequence>
<dbReference type="InterPro" id="IPR045121">
    <property type="entry name" value="CoAse"/>
</dbReference>
<evidence type="ECO:0000259" key="7">
    <source>
        <dbReference type="PROSITE" id="PS51462"/>
    </source>
</evidence>
<comment type="cofactor">
    <cofactor evidence="2">
        <name>Mg(2+)</name>
        <dbReference type="ChEBI" id="CHEBI:18420"/>
    </cofactor>
</comment>
<dbReference type="SUPFAM" id="SSF55811">
    <property type="entry name" value="Nudix"/>
    <property type="match status" value="1"/>
</dbReference>
<evidence type="ECO:0000256" key="6">
    <source>
        <dbReference type="ARBA" id="ARBA00023211"/>
    </source>
</evidence>
<evidence type="ECO:0000256" key="5">
    <source>
        <dbReference type="ARBA" id="ARBA00022842"/>
    </source>
</evidence>
<gene>
    <name evidence="8" type="ORF">GETHPA_26840</name>
</gene>
<dbReference type="Gene3D" id="3.90.79.10">
    <property type="entry name" value="Nucleoside Triphosphate Pyrophosphohydrolase"/>
    <property type="match status" value="1"/>
</dbReference>
<comment type="caution">
    <text evidence="8">The sequence shown here is derived from an EMBL/GenBank/DDBJ whole genome shotgun (WGS) entry which is preliminary data.</text>
</comment>
<dbReference type="RefSeq" id="WP_285727114.1">
    <property type="nucleotide sequence ID" value="NZ_BSDD01000005.1"/>
</dbReference>
<accession>A0ABQ5Q9N7</accession>
<evidence type="ECO:0000256" key="4">
    <source>
        <dbReference type="ARBA" id="ARBA00022801"/>
    </source>
</evidence>
<keyword evidence="9" id="KW-1185">Reference proteome</keyword>